<evidence type="ECO:0000313" key="2">
    <source>
        <dbReference type="Proteomes" id="UP000295285"/>
    </source>
</evidence>
<reference evidence="1 2" key="1">
    <citation type="submission" date="2019-03" db="EMBL/GenBank/DDBJ databases">
        <title>Above-ground endophytic microbial communities from plants in different locations in the United States.</title>
        <authorList>
            <person name="Frank C."/>
        </authorList>
    </citation>
    <scope>NUCLEOTIDE SEQUENCE [LARGE SCALE GENOMIC DNA]</scope>
    <source>
        <strain evidence="1 2">LP_2_YM</strain>
    </source>
</reference>
<dbReference type="AlphaFoldDB" id="A0A4R4BK89"/>
<gene>
    <name evidence="1" type="ORF">EC910_101382</name>
</gene>
<evidence type="ECO:0000313" key="1">
    <source>
        <dbReference type="EMBL" id="TCW59752.1"/>
    </source>
</evidence>
<accession>A0A4R4BK89</accession>
<dbReference type="EMBL" id="SMDG01000001">
    <property type="protein sequence ID" value="TCW59752.1"/>
    <property type="molecule type" value="Genomic_DNA"/>
</dbReference>
<dbReference type="Proteomes" id="UP000295285">
    <property type="component" value="Unassembled WGS sequence"/>
</dbReference>
<organism evidence="1 2">
    <name type="scientific">Bacillus thuringiensis</name>
    <dbReference type="NCBI Taxonomy" id="1428"/>
    <lineage>
        <taxon>Bacteria</taxon>
        <taxon>Bacillati</taxon>
        <taxon>Bacillota</taxon>
        <taxon>Bacilli</taxon>
        <taxon>Bacillales</taxon>
        <taxon>Bacillaceae</taxon>
        <taxon>Bacillus</taxon>
        <taxon>Bacillus cereus group</taxon>
    </lineage>
</organism>
<protein>
    <submittedName>
        <fullName evidence="1">Uncharacterized protein</fullName>
    </submittedName>
</protein>
<dbReference type="RefSeq" id="WP_131931370.1">
    <property type="nucleotide sequence ID" value="NZ_SMDF01000001.1"/>
</dbReference>
<proteinExistence type="predicted"/>
<sequence length="108" mass="12539">MKRRYYVWDNSKIYIKFVDVEGITQYRTSDGQLFIDLIEAQLHDPSGNIETVVTYEPPPNSTLIVPSDFVKTWEWTGNEWKEKQSKPTALERLEAVENALMELIMGGK</sequence>
<name>A0A4R4BK89_BACTU</name>
<comment type="caution">
    <text evidence="1">The sequence shown here is derived from an EMBL/GenBank/DDBJ whole genome shotgun (WGS) entry which is preliminary data.</text>
</comment>